<accession>F2QUH3</accession>
<organism evidence="1 2">
    <name type="scientific">Komagataella phaffii (strain ATCC 76273 / CBS 7435 / CECT 11047 / NRRL Y-11430 / Wegner 21-1)</name>
    <name type="common">Yeast</name>
    <name type="synonym">Pichia pastoris</name>
    <dbReference type="NCBI Taxonomy" id="981350"/>
    <lineage>
        <taxon>Eukaryota</taxon>
        <taxon>Fungi</taxon>
        <taxon>Dikarya</taxon>
        <taxon>Ascomycota</taxon>
        <taxon>Saccharomycotina</taxon>
        <taxon>Pichiomycetes</taxon>
        <taxon>Pichiales</taxon>
        <taxon>Pichiaceae</taxon>
        <taxon>Komagataella</taxon>
    </lineage>
</organism>
<gene>
    <name evidence="1" type="ordered locus">PP7435_Chr3-0077</name>
</gene>
<evidence type="ECO:0000313" key="2">
    <source>
        <dbReference type="Proteomes" id="UP000006853"/>
    </source>
</evidence>
<reference evidence="1 2" key="1">
    <citation type="journal article" date="2011" name="J. Biotechnol.">
        <title>High-quality genome sequence of Pichia pastoris CBS7435.</title>
        <authorList>
            <person name="Kuberl A."/>
            <person name="Schneider J."/>
            <person name="Thallinger G.G."/>
            <person name="Anderl I."/>
            <person name="Wibberg D."/>
            <person name="Hajek T."/>
            <person name="Jaenicke S."/>
            <person name="Brinkrolf K."/>
            <person name="Goesmann A."/>
            <person name="Szczepanowski R."/>
            <person name="Puhler A."/>
            <person name="Schwab H."/>
            <person name="Glieder A."/>
            <person name="Pichler H."/>
        </authorList>
    </citation>
    <scope>NUCLEOTIDE SEQUENCE [LARGE SCALE GENOMIC DNA]</scope>
    <source>
        <strain evidence="2">ATCC 76273 / CBS 7435 / CECT 11047 / NRRL Y-11430 / Wegner 21-1</strain>
    </source>
</reference>
<dbReference type="Proteomes" id="UP000006853">
    <property type="component" value="Chromosome 3"/>
</dbReference>
<evidence type="ECO:0000313" key="1">
    <source>
        <dbReference type="EMBL" id="CCA39051.1"/>
    </source>
</evidence>
<name>F2QUH3_KOMPC</name>
<protein>
    <submittedName>
        <fullName evidence="1">Uncharacterized protein</fullName>
    </submittedName>
</protein>
<reference evidence="1 2" key="3">
    <citation type="journal article" date="2016" name="FEMS Yeast Res.">
        <title>Curation of the genome annotation of Pichia pastoris (Komagataella phaffii) CBS7435 from gene level to protein function.</title>
        <authorList>
            <person name="Valli M."/>
            <person name="Tatto N.E."/>
            <person name="Peymann A."/>
            <person name="Gruber C."/>
            <person name="Landes N."/>
            <person name="Ekker H."/>
            <person name="Thallinger G.G."/>
            <person name="Mattanovich D."/>
            <person name="Gasser B."/>
            <person name="Graf A.B."/>
        </authorList>
    </citation>
    <scope>GENOME REANNOTATION</scope>
    <source>
        <strain evidence="1 2">ATCC 76273 / CBS 7435 / CECT 11047 / NRRL Y-11430 / Wegner 21-1</strain>
    </source>
</reference>
<dbReference type="HOGENOM" id="CLU_2590577_0_0_1"/>
<reference key="2">
    <citation type="submission" date="2011-04" db="EMBL/GenBank/DDBJ databases">
        <title>High-quality genome sequence of Pichia pastoris CBS 7435.</title>
        <authorList>
            <person name="Kueberl A."/>
            <person name="Schneider J."/>
            <person name="Thallinger G.G."/>
            <person name="Anderl I."/>
            <person name="Wibberg D."/>
            <person name="Hajek T."/>
            <person name="Jaenicke S."/>
            <person name="Brinkrolf K."/>
            <person name="Goesmann A."/>
            <person name="Szczepanowski R."/>
            <person name="Puehler A."/>
            <person name="Schwab H."/>
            <person name="Glieder A."/>
            <person name="Pichler H."/>
        </authorList>
    </citation>
    <scope>NUCLEOTIDE SEQUENCE</scope>
    <source>
        <strain>CBS 7435</strain>
    </source>
</reference>
<dbReference type="AlphaFoldDB" id="F2QUH3"/>
<proteinExistence type="predicted"/>
<dbReference type="EMBL" id="FR839630">
    <property type="protein sequence ID" value="CCA39051.1"/>
    <property type="molecule type" value="Genomic_DNA"/>
</dbReference>
<sequence>MEAQVAERTRKLQLQKESMLREVDIKLNHRLDRVLKKLWEVKIKQVLALEREQRISVAKVLQVTEAERGLLNYTNPTANK</sequence>
<keyword evidence="2" id="KW-1185">Reference proteome</keyword>